<evidence type="ECO:0000313" key="1">
    <source>
        <dbReference type="EMBL" id="RBP21444.1"/>
    </source>
</evidence>
<keyword evidence="2" id="KW-1185">Reference proteome</keyword>
<dbReference type="EMBL" id="QNRM01000003">
    <property type="protein sequence ID" value="RBP21444.1"/>
    <property type="molecule type" value="Genomic_DNA"/>
</dbReference>
<gene>
    <name evidence="1" type="ORF">DFP87_103698</name>
</gene>
<evidence type="ECO:0000313" key="2">
    <source>
        <dbReference type="Proteomes" id="UP000252124"/>
    </source>
</evidence>
<sequence length="60" mass="6933">MSNKQPAELRSPSAKKERSLLGVLKSALKLVKWCVILFDWVEKLWQKSEPLRSFVADLFS</sequence>
<name>A0ABX9GCA8_9BURK</name>
<proteinExistence type="predicted"/>
<dbReference type="Proteomes" id="UP000252124">
    <property type="component" value="Unassembled WGS sequence"/>
</dbReference>
<organism evidence="1 2">
    <name type="scientific">Achromobacter marplatensis</name>
    <dbReference type="NCBI Taxonomy" id="470868"/>
    <lineage>
        <taxon>Bacteria</taxon>
        <taxon>Pseudomonadati</taxon>
        <taxon>Pseudomonadota</taxon>
        <taxon>Betaproteobacteria</taxon>
        <taxon>Burkholderiales</taxon>
        <taxon>Alcaligenaceae</taxon>
        <taxon>Achromobacter</taxon>
    </lineage>
</organism>
<comment type="caution">
    <text evidence="1">The sequence shown here is derived from an EMBL/GenBank/DDBJ whole genome shotgun (WGS) entry which is preliminary data.</text>
</comment>
<reference evidence="1 2" key="1">
    <citation type="submission" date="2018-06" db="EMBL/GenBank/DDBJ databases">
        <title>Genomic Encyclopedia of Type Strains, Phase III (KMG-III): the genomes of soil and plant-associated and newly described type strains.</title>
        <authorList>
            <person name="Whitman W."/>
        </authorList>
    </citation>
    <scope>NUCLEOTIDE SEQUENCE [LARGE SCALE GENOMIC DNA]</scope>
    <source>
        <strain evidence="1 2">CECT 7342</strain>
    </source>
</reference>
<accession>A0ABX9GCA8</accession>
<protein>
    <submittedName>
        <fullName evidence="1">Uncharacterized protein</fullName>
    </submittedName>
</protein>